<evidence type="ECO:0008006" key="3">
    <source>
        <dbReference type="Google" id="ProtNLM"/>
    </source>
</evidence>
<dbReference type="NCBIfam" id="NF038106">
    <property type="entry name" value="gamma_NF038106"/>
    <property type="match status" value="1"/>
</dbReference>
<gene>
    <name evidence="1" type="ORF">AZF00_14830</name>
</gene>
<dbReference type="RefSeq" id="WP_008251667.1">
    <property type="nucleotide sequence ID" value="NZ_CP014544.1"/>
</dbReference>
<dbReference type="EMBL" id="CP014544">
    <property type="protein sequence ID" value="AMO69499.1"/>
    <property type="molecule type" value="Genomic_DNA"/>
</dbReference>
<dbReference type="STRING" id="1470434.AZF00_14830"/>
<proteinExistence type="predicted"/>
<sequence>MKKDKEKVLDEVWTEDRVREFLASEPKAGTDADFHALLKAYQSMRAEDFELFIGMFLETNRNLNATDKAGRTVLSYAKEHRNSGEHVAALEAKGAV</sequence>
<reference evidence="1 2" key="1">
    <citation type="submission" date="2015-12" db="EMBL/GenBank/DDBJ databases">
        <authorList>
            <person name="Shamseldin A."/>
            <person name="Moawad H."/>
            <person name="Abd El-Rahim W.M."/>
            <person name="Sadowsky M.J."/>
        </authorList>
    </citation>
    <scope>NUCLEOTIDE SEQUENCE [LARGE SCALE GENOMIC DNA]</scope>
    <source>
        <strain evidence="1 2">SM2</strain>
    </source>
</reference>
<dbReference type="AlphaFoldDB" id="A0A127M8B8"/>
<evidence type="ECO:0000313" key="2">
    <source>
        <dbReference type="Proteomes" id="UP000074119"/>
    </source>
</evidence>
<dbReference type="Proteomes" id="UP000074119">
    <property type="component" value="Chromosome"/>
</dbReference>
<dbReference type="KEGG" id="zal:AZF00_14830"/>
<organism evidence="1 2">
    <name type="scientific">Zhongshania aliphaticivorans</name>
    <dbReference type="NCBI Taxonomy" id="1470434"/>
    <lineage>
        <taxon>Bacteria</taxon>
        <taxon>Pseudomonadati</taxon>
        <taxon>Pseudomonadota</taxon>
        <taxon>Gammaproteobacteria</taxon>
        <taxon>Cellvibrionales</taxon>
        <taxon>Spongiibacteraceae</taxon>
        <taxon>Zhongshania</taxon>
    </lineage>
</organism>
<protein>
    <recommendedName>
        <fullName evidence="3">Aminopeptidase</fullName>
    </recommendedName>
</protein>
<name>A0A127M8B8_9GAMM</name>
<accession>A0A127M8B8</accession>
<evidence type="ECO:0000313" key="1">
    <source>
        <dbReference type="EMBL" id="AMO69499.1"/>
    </source>
</evidence>
<dbReference type="InterPro" id="IPR047742">
    <property type="entry name" value="PA4642-like"/>
</dbReference>